<dbReference type="InterPro" id="IPR036108">
    <property type="entry name" value="4pyrrol_syn_uPrphyn_synt_sf"/>
</dbReference>
<comment type="catalytic activity">
    <reaction evidence="8 9">
        <text>hydroxymethylbilane = uroporphyrinogen III + H2O</text>
        <dbReference type="Rhea" id="RHEA:18965"/>
        <dbReference type="ChEBI" id="CHEBI:15377"/>
        <dbReference type="ChEBI" id="CHEBI:57308"/>
        <dbReference type="ChEBI" id="CHEBI:57845"/>
        <dbReference type="EC" id="4.2.1.75"/>
    </reaction>
</comment>
<dbReference type="SUPFAM" id="SSF69618">
    <property type="entry name" value="HemD-like"/>
    <property type="match status" value="1"/>
</dbReference>
<dbReference type="PANTHER" id="PTHR38042">
    <property type="entry name" value="UROPORPHYRINOGEN-III SYNTHASE, CHLOROPLASTIC"/>
    <property type="match status" value="1"/>
</dbReference>
<keyword evidence="5 9" id="KW-0627">Porphyrin biosynthesis</keyword>
<comment type="function">
    <text evidence="6 9">Catalyzes cyclization of the linear tetrapyrrole, hydroxymethylbilane, to the macrocyclic uroporphyrinogen III.</text>
</comment>
<evidence type="ECO:0000256" key="2">
    <source>
        <dbReference type="ARBA" id="ARBA00008133"/>
    </source>
</evidence>
<evidence type="ECO:0000256" key="6">
    <source>
        <dbReference type="ARBA" id="ARBA00037589"/>
    </source>
</evidence>
<reference evidence="11 12" key="1">
    <citation type="submission" date="2016-12" db="EMBL/GenBank/DDBJ databases">
        <title>Diversity of luminous bacteria.</title>
        <authorList>
            <person name="Yoshizawa S."/>
            <person name="Kogure K."/>
        </authorList>
    </citation>
    <scope>NUCLEOTIDE SEQUENCE [LARGE SCALE GENOMIC DNA]</scope>
    <source>
        <strain evidence="11 12">SA4-48</strain>
    </source>
</reference>
<comment type="similarity">
    <text evidence="2 9">Belongs to the uroporphyrinogen-III synthase family.</text>
</comment>
<sequence length="274" mass="31387">MSQAKPQKTLTILNTRPSPMGEELQRLLTPQFISHHFPTVTNKAIELPNKAPLKQWLQDSSFAWIFVSRPTAMYFRQLLQQYGLDNFSPAGGVFAIGESTKSELKQFIRTPNVPTQSNQENHSTLQIMTPELSNSESFLTIKQLDDYQSFVQVKGKGGRELIGQSLTQRGKQYFPLELYQREMLQYSSSQVDSWLECDCILATSIDIAKGIFTNLSQQSSRKNIQLLLHKIKWVVLSERIKQFLIDNKIKEEHIFICEESDNSSIINTINLISK</sequence>
<name>A0A2S7USV1_9GAMM</name>
<evidence type="ECO:0000313" key="11">
    <source>
        <dbReference type="EMBL" id="PQJ52592.1"/>
    </source>
</evidence>
<evidence type="ECO:0000313" key="12">
    <source>
        <dbReference type="Proteomes" id="UP000239007"/>
    </source>
</evidence>
<comment type="caution">
    <text evidence="11">The sequence shown here is derived from an EMBL/GenBank/DDBJ whole genome shotgun (WGS) entry which is preliminary data.</text>
</comment>
<dbReference type="RefSeq" id="WP_105051056.1">
    <property type="nucleotide sequence ID" value="NZ_BMYG01000004.1"/>
</dbReference>
<evidence type="ECO:0000256" key="3">
    <source>
        <dbReference type="ARBA" id="ARBA00013109"/>
    </source>
</evidence>
<dbReference type="EMBL" id="MSCH01000003">
    <property type="protein sequence ID" value="PQJ52592.1"/>
    <property type="molecule type" value="Genomic_DNA"/>
</dbReference>
<dbReference type="UniPathway" id="UPA00251">
    <property type="reaction ID" value="UER00320"/>
</dbReference>
<dbReference type="GO" id="GO:0004852">
    <property type="term" value="F:uroporphyrinogen-III synthase activity"/>
    <property type="evidence" value="ECO:0007669"/>
    <property type="project" value="UniProtKB-UniRule"/>
</dbReference>
<dbReference type="InterPro" id="IPR003754">
    <property type="entry name" value="4pyrrol_synth_uPrphyn_synth"/>
</dbReference>
<dbReference type="OrthoDB" id="9787650at2"/>
<evidence type="ECO:0000256" key="7">
    <source>
        <dbReference type="ARBA" id="ARBA00040167"/>
    </source>
</evidence>
<dbReference type="AlphaFoldDB" id="A0A2S7USV1"/>
<dbReference type="PANTHER" id="PTHR38042:SF1">
    <property type="entry name" value="UROPORPHYRINOGEN-III SYNTHASE, CHLOROPLASTIC"/>
    <property type="match status" value="1"/>
</dbReference>
<dbReference type="GO" id="GO:0006780">
    <property type="term" value="P:uroporphyrinogen III biosynthetic process"/>
    <property type="evidence" value="ECO:0007669"/>
    <property type="project" value="UniProtKB-UniRule"/>
</dbReference>
<gene>
    <name evidence="11" type="ORF">BTO11_02280</name>
</gene>
<proteinExistence type="inferred from homology"/>
<evidence type="ECO:0000256" key="9">
    <source>
        <dbReference type="RuleBase" id="RU366031"/>
    </source>
</evidence>
<evidence type="ECO:0000256" key="1">
    <source>
        <dbReference type="ARBA" id="ARBA00004772"/>
    </source>
</evidence>
<dbReference type="CDD" id="cd06578">
    <property type="entry name" value="HemD"/>
    <property type="match status" value="1"/>
</dbReference>
<organism evidence="11 12">
    <name type="scientific">Psychrosphaera saromensis</name>
    <dbReference type="NCBI Taxonomy" id="716813"/>
    <lineage>
        <taxon>Bacteria</taxon>
        <taxon>Pseudomonadati</taxon>
        <taxon>Pseudomonadota</taxon>
        <taxon>Gammaproteobacteria</taxon>
        <taxon>Alteromonadales</taxon>
        <taxon>Pseudoalteromonadaceae</taxon>
        <taxon>Psychrosphaera</taxon>
    </lineage>
</organism>
<evidence type="ECO:0000256" key="5">
    <source>
        <dbReference type="ARBA" id="ARBA00023244"/>
    </source>
</evidence>
<keyword evidence="12" id="KW-1185">Reference proteome</keyword>
<protein>
    <recommendedName>
        <fullName evidence="7 9">Uroporphyrinogen-III synthase</fullName>
        <ecNumber evidence="3 9">4.2.1.75</ecNumber>
    </recommendedName>
</protein>
<dbReference type="Pfam" id="PF02602">
    <property type="entry name" value="HEM4"/>
    <property type="match status" value="1"/>
</dbReference>
<evidence type="ECO:0000256" key="8">
    <source>
        <dbReference type="ARBA" id="ARBA00048617"/>
    </source>
</evidence>
<evidence type="ECO:0000259" key="10">
    <source>
        <dbReference type="Pfam" id="PF02602"/>
    </source>
</evidence>
<evidence type="ECO:0000256" key="4">
    <source>
        <dbReference type="ARBA" id="ARBA00023239"/>
    </source>
</evidence>
<dbReference type="GO" id="GO:0006782">
    <property type="term" value="P:protoporphyrinogen IX biosynthetic process"/>
    <property type="evidence" value="ECO:0007669"/>
    <property type="project" value="UniProtKB-UniRule"/>
</dbReference>
<dbReference type="EC" id="4.2.1.75" evidence="3 9"/>
<feature type="domain" description="Tetrapyrrole biosynthesis uroporphyrinogen III synthase" evidence="10">
    <location>
        <begin position="33"/>
        <end position="252"/>
    </location>
</feature>
<dbReference type="Proteomes" id="UP000239007">
    <property type="component" value="Unassembled WGS sequence"/>
</dbReference>
<comment type="pathway">
    <text evidence="1 9">Porphyrin-containing compound metabolism; protoporphyrin-IX biosynthesis; coproporphyrinogen-III from 5-aminolevulinate: step 3/4.</text>
</comment>
<dbReference type="Gene3D" id="3.40.50.10090">
    <property type="match status" value="2"/>
</dbReference>
<accession>A0A2S7USV1</accession>
<dbReference type="InterPro" id="IPR039793">
    <property type="entry name" value="UROS/Hem4"/>
</dbReference>
<keyword evidence="4 9" id="KW-0456">Lyase</keyword>